<dbReference type="InterPro" id="IPR050280">
    <property type="entry name" value="OMP_Chaperone_SurA"/>
</dbReference>
<dbReference type="PANTHER" id="PTHR47637">
    <property type="entry name" value="CHAPERONE SURA"/>
    <property type="match status" value="1"/>
</dbReference>
<feature type="chain" id="PRO_5046645317" description="Parvulin-like PPIase" evidence="6">
    <location>
        <begin position="27"/>
        <end position="323"/>
    </location>
</feature>
<name>A0ABZ0UNX7_9RICK</name>
<protein>
    <recommendedName>
        <fullName evidence="1">Parvulin-like PPIase</fullName>
    </recommendedName>
    <alternativeName>
        <fullName evidence="3">Peptidyl-prolyl cis-trans isomerase plp</fullName>
    </alternativeName>
    <alternativeName>
        <fullName evidence="4">Rotamase plp</fullName>
    </alternativeName>
</protein>
<organism evidence="8 9">
    <name type="scientific">Candidatus Bandiella euplotis</name>
    <dbReference type="NCBI Taxonomy" id="1664265"/>
    <lineage>
        <taxon>Bacteria</taxon>
        <taxon>Pseudomonadati</taxon>
        <taxon>Pseudomonadota</taxon>
        <taxon>Alphaproteobacteria</taxon>
        <taxon>Rickettsiales</taxon>
        <taxon>Candidatus Midichloriaceae</taxon>
        <taxon>Candidatus Bandiella</taxon>
    </lineage>
</organism>
<dbReference type="Pfam" id="PF00639">
    <property type="entry name" value="Rotamase"/>
    <property type="match status" value="1"/>
</dbReference>
<evidence type="ECO:0000259" key="7">
    <source>
        <dbReference type="PROSITE" id="PS50198"/>
    </source>
</evidence>
<dbReference type="RefSeq" id="WP_323733319.1">
    <property type="nucleotide sequence ID" value="NZ_CP110820.1"/>
</dbReference>
<dbReference type="InterPro" id="IPR023058">
    <property type="entry name" value="PPIase_PpiC_CS"/>
</dbReference>
<gene>
    <name evidence="8" type="ORF">Bandiella_00671</name>
</gene>
<evidence type="ECO:0000256" key="3">
    <source>
        <dbReference type="ARBA" id="ARBA00030642"/>
    </source>
</evidence>
<keyword evidence="2 6" id="KW-0732">Signal</keyword>
<evidence type="ECO:0000256" key="4">
    <source>
        <dbReference type="ARBA" id="ARBA00031484"/>
    </source>
</evidence>
<dbReference type="InterPro" id="IPR027304">
    <property type="entry name" value="Trigger_fact/SurA_dom_sf"/>
</dbReference>
<feature type="domain" description="PpiC" evidence="7">
    <location>
        <begin position="174"/>
        <end position="276"/>
    </location>
</feature>
<dbReference type="SUPFAM" id="SSF109998">
    <property type="entry name" value="Triger factor/SurA peptide-binding domain-like"/>
    <property type="match status" value="1"/>
</dbReference>
<accession>A0ABZ0UNX7</accession>
<reference evidence="8 9" key="1">
    <citation type="submission" date="2022-11" db="EMBL/GenBank/DDBJ databases">
        <title>Host association and intracellularity evolved multiple times independently in the Rickettsiales.</title>
        <authorList>
            <person name="Castelli M."/>
            <person name="Nardi T."/>
            <person name="Gammuto L."/>
            <person name="Bellinzona G."/>
            <person name="Sabaneyeva E."/>
            <person name="Potekhin A."/>
            <person name="Serra V."/>
            <person name="Petroni G."/>
            <person name="Sassera D."/>
        </authorList>
    </citation>
    <scope>NUCLEOTIDE SEQUENCE [LARGE SCALE GENOMIC DNA]</scope>
    <source>
        <strain evidence="8 9">NDG2</strain>
    </source>
</reference>
<evidence type="ECO:0000256" key="6">
    <source>
        <dbReference type="SAM" id="SignalP"/>
    </source>
</evidence>
<dbReference type="Gene3D" id="1.10.4030.10">
    <property type="entry name" value="Porin chaperone SurA, peptide-binding domain"/>
    <property type="match status" value="1"/>
</dbReference>
<dbReference type="Proteomes" id="UP001327219">
    <property type="component" value="Chromosome"/>
</dbReference>
<evidence type="ECO:0000256" key="1">
    <source>
        <dbReference type="ARBA" id="ARBA00018370"/>
    </source>
</evidence>
<evidence type="ECO:0000256" key="2">
    <source>
        <dbReference type="ARBA" id="ARBA00022729"/>
    </source>
</evidence>
<dbReference type="PANTHER" id="PTHR47637:SF1">
    <property type="entry name" value="CHAPERONE SURA"/>
    <property type="match status" value="1"/>
</dbReference>
<dbReference type="InterPro" id="IPR046357">
    <property type="entry name" value="PPIase_dom_sf"/>
</dbReference>
<evidence type="ECO:0000313" key="9">
    <source>
        <dbReference type="Proteomes" id="UP001327219"/>
    </source>
</evidence>
<dbReference type="Pfam" id="PF13624">
    <property type="entry name" value="SurA_N_3"/>
    <property type="match status" value="1"/>
</dbReference>
<keyword evidence="5" id="KW-0413">Isomerase</keyword>
<feature type="signal peptide" evidence="6">
    <location>
        <begin position="1"/>
        <end position="26"/>
    </location>
</feature>
<dbReference type="PROSITE" id="PS50198">
    <property type="entry name" value="PPIC_PPIASE_2"/>
    <property type="match status" value="1"/>
</dbReference>
<sequence>MTNLFRSIKLLIAAALIVSSSTEVLAEQDYIVAYVNNEIITSYDLKKRVELAESINKVKISSKEAKQSILQTLIDEKLIAQIARRNNISVPKEQVMSYIGLIAKDNGVSNLEQLAKRYKISPAEFMKQIEGQLLLKKLVQIQIAPDTKVSQQETHDNLNNISANVVQSSNVEASSDVKISEIVLYKQSLKQADMQKLLNNLYLQLKQGIAFEDLARQFSESPSASSGGSIGWVKLGQLAKPIADAIEQDLVHFKTGRVTAHPIDIDDRVILVKLVDTRAGKKVIKKVSEEEVQDVLFNQKLSINVRNFINNLRKNSYIHIKNS</sequence>
<dbReference type="EMBL" id="CP110820">
    <property type="protein sequence ID" value="WPX96555.1"/>
    <property type="molecule type" value="Genomic_DNA"/>
</dbReference>
<proteinExistence type="predicted"/>
<keyword evidence="5" id="KW-0697">Rotamase</keyword>
<evidence type="ECO:0000313" key="8">
    <source>
        <dbReference type="EMBL" id="WPX96555.1"/>
    </source>
</evidence>
<keyword evidence="9" id="KW-1185">Reference proteome</keyword>
<dbReference type="Gene3D" id="3.10.50.40">
    <property type="match status" value="1"/>
</dbReference>
<dbReference type="InterPro" id="IPR000297">
    <property type="entry name" value="PPIase_PpiC"/>
</dbReference>
<dbReference type="PROSITE" id="PS01096">
    <property type="entry name" value="PPIC_PPIASE_1"/>
    <property type="match status" value="1"/>
</dbReference>
<evidence type="ECO:0000256" key="5">
    <source>
        <dbReference type="PROSITE-ProRule" id="PRU00278"/>
    </source>
</evidence>
<dbReference type="SUPFAM" id="SSF54534">
    <property type="entry name" value="FKBP-like"/>
    <property type="match status" value="1"/>
</dbReference>